<evidence type="ECO:0000313" key="1">
    <source>
        <dbReference type="EMBL" id="AKB38030.1"/>
    </source>
</evidence>
<organism evidence="1 2">
    <name type="scientific">Methanosarcina siciliae C2J</name>
    <dbReference type="NCBI Taxonomy" id="1434118"/>
    <lineage>
        <taxon>Archaea</taxon>
        <taxon>Methanobacteriati</taxon>
        <taxon>Methanobacteriota</taxon>
        <taxon>Stenosarchaea group</taxon>
        <taxon>Methanomicrobia</taxon>
        <taxon>Methanosarcinales</taxon>
        <taxon>Methanosarcinaceae</taxon>
        <taxon>Methanosarcina</taxon>
    </lineage>
</organism>
<gene>
    <name evidence="1" type="ORF">MSSAC_3440</name>
</gene>
<reference evidence="1 2" key="1">
    <citation type="submission" date="2014-07" db="EMBL/GenBank/DDBJ databases">
        <title>Methanogenic archaea and the global carbon cycle.</title>
        <authorList>
            <person name="Henriksen J.R."/>
            <person name="Luke J."/>
            <person name="Reinhart S."/>
            <person name="Benedict M.N."/>
            <person name="Youngblut N.D."/>
            <person name="Metcalf M.E."/>
            <person name="Whitaker R.J."/>
            <person name="Metcalf W.W."/>
        </authorList>
    </citation>
    <scope>NUCLEOTIDE SEQUENCE [LARGE SCALE GENOMIC DNA]</scope>
    <source>
        <strain evidence="1 2">C2J</strain>
    </source>
</reference>
<proteinExistence type="predicted"/>
<evidence type="ECO:0000313" key="2">
    <source>
        <dbReference type="Proteomes" id="UP000033123"/>
    </source>
</evidence>
<dbReference type="AlphaFoldDB" id="A0A0E3PRS5"/>
<sequence length="70" mass="7620">MPAISVSGSTNISTVIGLPDSTTLDKGRRVTWVAADAVKVNIKRIVIIVNKQIPVSLYFLAILCNLFYDV</sequence>
<dbReference type="HOGENOM" id="CLU_2748241_0_0_2"/>
<dbReference type="Proteomes" id="UP000033123">
    <property type="component" value="Chromosome"/>
</dbReference>
<dbReference type="PATRIC" id="fig|1434118.4.peg.4433"/>
<accession>A0A0E3PRS5</accession>
<dbReference type="EMBL" id="CP009508">
    <property type="protein sequence ID" value="AKB38030.1"/>
    <property type="molecule type" value="Genomic_DNA"/>
</dbReference>
<dbReference type="KEGG" id="msj:MSSAC_3440"/>
<name>A0A0E3PRS5_9EURY</name>
<protein>
    <submittedName>
        <fullName evidence="1">Uncharacterized protein</fullName>
    </submittedName>
</protein>